<evidence type="ECO:0000256" key="8">
    <source>
        <dbReference type="SAM" id="SignalP"/>
    </source>
</evidence>
<dbReference type="OMA" id="WENQFYD"/>
<accession>K3WED6</accession>
<keyword evidence="7" id="KW-0472">Membrane</keyword>
<evidence type="ECO:0000256" key="3">
    <source>
        <dbReference type="ARBA" id="ARBA00022723"/>
    </source>
</evidence>
<dbReference type="eggNOG" id="ENOG502QUHR">
    <property type="taxonomic scope" value="Eukaryota"/>
</dbReference>
<evidence type="ECO:0000256" key="1">
    <source>
        <dbReference type="ARBA" id="ARBA00001947"/>
    </source>
</evidence>
<keyword evidence="8" id="KW-0732">Signal</keyword>
<dbReference type="VEuPathDB" id="FungiDB:PYU1_G003318"/>
<sequence length="684" mass="75937">MGFRTLLKALGAVAACFSGYVDATAAGVDAAATSQTPFKYRSYGKMVAYLQELSAKYPEVIRLSVAQETYKLPYPEKLMCIENDETKEPVHCKHFVVHLTNHSTLPDATRPEVFISGALHGNERVGPITAVELITIMAEYATSYANGNVTDDALNTKRWLYELVNTRSIYLTPMTNAYGYAHETREELGIDPNRDYNYMRKPEECMVTMTSRVVNEIWREHIFQLAITFHGGMRAVSYEWGSPDHYLKNNGQRSEKSPDHLAQFQLANLLSTYAGAFPDGNLYPTGTMNDIVYGVTGGMEDWGYAASWENKFIDAYDDQPFKPCSPKTFGGYPTEKTIYNNITHRAFNMLVETSNNKHPDESTLGNFEDLYTTELDYFRPVAGFQAGHVTQNVRLALMMIEMVQPYIRWVDAHPIQATTASSAANFYPASLYVSGNDELTKMGCGGFALANSEVASCNSTDCRVQQVNGSAVKIQLAWEVLGALTVDKTNGVYDKDLHVRAVAVVDQDWASQGSGDDAPSPRIPPQSHLVNARTNPDWDAEWMGHRVKASIVPETDAPATSESDSDETPSADFDDFSQLDDEDEFDGELSDEEQDENKEPAATESTKDLAFTPSSINANSKTQTDLSATQQEKEPSSLQGFGFIVLGSGGLVIVATLAFLYKRVFRSKRQQYMNINNQRLPTTV</sequence>
<dbReference type="HOGENOM" id="CLU_019493_1_1_1"/>
<keyword evidence="7" id="KW-1133">Transmembrane helix</keyword>
<feature type="region of interest" description="Disordered" evidence="6">
    <location>
        <begin position="553"/>
        <end position="633"/>
    </location>
</feature>
<dbReference type="Gene3D" id="3.40.630.10">
    <property type="entry name" value="Zn peptidases"/>
    <property type="match status" value="1"/>
</dbReference>
<dbReference type="GO" id="GO:0006508">
    <property type="term" value="P:proteolysis"/>
    <property type="evidence" value="ECO:0007669"/>
    <property type="project" value="InterPro"/>
</dbReference>
<dbReference type="PROSITE" id="PS52035">
    <property type="entry name" value="PEPTIDASE_M14"/>
    <property type="match status" value="1"/>
</dbReference>
<feature type="compositionally biased region" description="Basic and acidic residues" evidence="6">
    <location>
        <begin position="597"/>
        <end position="607"/>
    </location>
</feature>
<evidence type="ECO:0000256" key="7">
    <source>
        <dbReference type="SAM" id="Phobius"/>
    </source>
</evidence>
<dbReference type="InterPro" id="IPR000834">
    <property type="entry name" value="Peptidase_M14"/>
</dbReference>
<feature type="compositionally biased region" description="Acidic residues" evidence="6">
    <location>
        <begin position="563"/>
        <end position="596"/>
    </location>
</feature>
<evidence type="ECO:0000256" key="2">
    <source>
        <dbReference type="ARBA" id="ARBA00005988"/>
    </source>
</evidence>
<dbReference type="STRING" id="431595.K3WED6"/>
<dbReference type="PROSITE" id="PS00132">
    <property type="entry name" value="CARBOXYPEPT_ZN_1"/>
    <property type="match status" value="1"/>
</dbReference>
<dbReference type="Proteomes" id="UP000019132">
    <property type="component" value="Unassembled WGS sequence"/>
</dbReference>
<keyword evidence="4" id="KW-0862">Zinc</keyword>
<evidence type="ECO:0000313" key="10">
    <source>
        <dbReference type="EnsemblProtists" id="PYU1_T003327"/>
    </source>
</evidence>
<dbReference type="GO" id="GO:0004181">
    <property type="term" value="F:metallocarboxypeptidase activity"/>
    <property type="evidence" value="ECO:0007669"/>
    <property type="project" value="InterPro"/>
</dbReference>
<keyword evidence="11" id="KW-1185">Reference proteome</keyword>
<dbReference type="AlphaFoldDB" id="K3WED6"/>
<reference evidence="11" key="1">
    <citation type="journal article" date="2010" name="Genome Biol.">
        <title>Genome sequence of the necrotrophic plant pathogen Pythium ultimum reveals original pathogenicity mechanisms and effector repertoire.</title>
        <authorList>
            <person name="Levesque C.A."/>
            <person name="Brouwer H."/>
            <person name="Cano L."/>
            <person name="Hamilton J.P."/>
            <person name="Holt C."/>
            <person name="Huitema E."/>
            <person name="Raffaele S."/>
            <person name="Robideau G.P."/>
            <person name="Thines M."/>
            <person name="Win J."/>
            <person name="Zerillo M.M."/>
            <person name="Beakes G.W."/>
            <person name="Boore J.L."/>
            <person name="Busam D."/>
            <person name="Dumas B."/>
            <person name="Ferriera S."/>
            <person name="Fuerstenberg S.I."/>
            <person name="Gachon C.M."/>
            <person name="Gaulin E."/>
            <person name="Govers F."/>
            <person name="Grenville-Briggs L."/>
            <person name="Horner N."/>
            <person name="Hostetler J."/>
            <person name="Jiang R.H."/>
            <person name="Johnson J."/>
            <person name="Krajaejun T."/>
            <person name="Lin H."/>
            <person name="Meijer H.J."/>
            <person name="Moore B."/>
            <person name="Morris P."/>
            <person name="Phuntmart V."/>
            <person name="Puiu D."/>
            <person name="Shetty J."/>
            <person name="Stajich J.E."/>
            <person name="Tripathy S."/>
            <person name="Wawra S."/>
            <person name="van West P."/>
            <person name="Whitty B.R."/>
            <person name="Coutinho P.M."/>
            <person name="Henrissat B."/>
            <person name="Martin F."/>
            <person name="Thomas P.D."/>
            <person name="Tyler B.M."/>
            <person name="De Vries R.P."/>
            <person name="Kamoun S."/>
            <person name="Yandell M."/>
            <person name="Tisserat N."/>
            <person name="Buell C.R."/>
        </authorList>
    </citation>
    <scope>NUCLEOTIDE SEQUENCE</scope>
    <source>
        <strain evidence="11">DAOM:BR144</strain>
    </source>
</reference>
<comment type="cofactor">
    <cofactor evidence="1">
        <name>Zn(2+)</name>
        <dbReference type="ChEBI" id="CHEBI:29105"/>
    </cofactor>
</comment>
<keyword evidence="7" id="KW-0812">Transmembrane</keyword>
<dbReference type="GO" id="GO:0008270">
    <property type="term" value="F:zinc ion binding"/>
    <property type="evidence" value="ECO:0007669"/>
    <property type="project" value="InterPro"/>
</dbReference>
<dbReference type="InterPro" id="IPR057246">
    <property type="entry name" value="CARBOXYPEPT_ZN_1"/>
</dbReference>
<evidence type="ECO:0000259" key="9">
    <source>
        <dbReference type="PROSITE" id="PS52035"/>
    </source>
</evidence>
<feature type="domain" description="Peptidase M14" evidence="9">
    <location>
        <begin position="39"/>
        <end position="342"/>
    </location>
</feature>
<feature type="transmembrane region" description="Helical" evidence="7">
    <location>
        <begin position="640"/>
        <end position="661"/>
    </location>
</feature>
<dbReference type="Pfam" id="PF00246">
    <property type="entry name" value="Peptidase_M14"/>
    <property type="match status" value="1"/>
</dbReference>
<organism evidence="10 11">
    <name type="scientific">Globisporangium ultimum (strain ATCC 200006 / CBS 805.95 / DAOM BR144)</name>
    <name type="common">Pythium ultimum</name>
    <dbReference type="NCBI Taxonomy" id="431595"/>
    <lineage>
        <taxon>Eukaryota</taxon>
        <taxon>Sar</taxon>
        <taxon>Stramenopiles</taxon>
        <taxon>Oomycota</taxon>
        <taxon>Peronosporomycetes</taxon>
        <taxon>Pythiales</taxon>
        <taxon>Pythiaceae</taxon>
        <taxon>Globisporangium</taxon>
    </lineage>
</organism>
<dbReference type="InParanoid" id="K3WED6"/>
<comment type="similarity">
    <text evidence="2 5">Belongs to the peptidase M14 family.</text>
</comment>
<evidence type="ECO:0000256" key="5">
    <source>
        <dbReference type="PROSITE-ProRule" id="PRU01379"/>
    </source>
</evidence>
<dbReference type="SUPFAM" id="SSF53187">
    <property type="entry name" value="Zn-dependent exopeptidases"/>
    <property type="match status" value="1"/>
</dbReference>
<feature type="region of interest" description="Disordered" evidence="6">
    <location>
        <begin position="510"/>
        <end position="532"/>
    </location>
</feature>
<dbReference type="CDD" id="cd00596">
    <property type="entry name" value="Peptidase_M14_like"/>
    <property type="match status" value="1"/>
</dbReference>
<dbReference type="PANTHER" id="PTHR11705">
    <property type="entry name" value="PROTEASE FAMILY M14 CARBOXYPEPTIDASE A,B"/>
    <property type="match status" value="1"/>
</dbReference>
<dbReference type="EMBL" id="GL376603">
    <property type="status" value="NOT_ANNOTATED_CDS"/>
    <property type="molecule type" value="Genomic_DNA"/>
</dbReference>
<evidence type="ECO:0000313" key="11">
    <source>
        <dbReference type="Proteomes" id="UP000019132"/>
    </source>
</evidence>
<keyword evidence="3" id="KW-0479">Metal-binding</keyword>
<name>K3WED6_GLOUD</name>
<feature type="signal peptide" evidence="8">
    <location>
        <begin position="1"/>
        <end position="23"/>
    </location>
</feature>
<evidence type="ECO:0000256" key="4">
    <source>
        <dbReference type="ARBA" id="ARBA00022833"/>
    </source>
</evidence>
<feature type="chain" id="PRO_5003871867" description="Peptidase M14 domain-containing protein" evidence="8">
    <location>
        <begin position="24"/>
        <end position="684"/>
    </location>
</feature>
<comment type="caution">
    <text evidence="5">Lacks conserved residue(s) required for the propagation of feature annotation.</text>
</comment>
<feature type="compositionally biased region" description="Polar residues" evidence="6">
    <location>
        <begin position="612"/>
        <end position="630"/>
    </location>
</feature>
<reference evidence="11" key="2">
    <citation type="submission" date="2010-04" db="EMBL/GenBank/DDBJ databases">
        <authorList>
            <person name="Buell R."/>
            <person name="Hamilton J."/>
            <person name="Hostetler J."/>
        </authorList>
    </citation>
    <scope>NUCLEOTIDE SEQUENCE [LARGE SCALE GENOMIC DNA]</scope>
    <source>
        <strain evidence="11">DAOM:BR144</strain>
    </source>
</reference>
<reference evidence="10" key="3">
    <citation type="submission" date="2015-02" db="UniProtKB">
        <authorList>
            <consortium name="EnsemblProtists"/>
        </authorList>
    </citation>
    <scope>IDENTIFICATION</scope>
    <source>
        <strain evidence="10">DAOM BR144</strain>
    </source>
</reference>
<evidence type="ECO:0000256" key="6">
    <source>
        <dbReference type="SAM" id="MobiDB-lite"/>
    </source>
</evidence>
<dbReference type="GO" id="GO:0005615">
    <property type="term" value="C:extracellular space"/>
    <property type="evidence" value="ECO:0007669"/>
    <property type="project" value="TreeGrafter"/>
</dbReference>
<dbReference type="SMART" id="SM00631">
    <property type="entry name" value="Zn_pept"/>
    <property type="match status" value="1"/>
</dbReference>
<protein>
    <recommendedName>
        <fullName evidence="9">Peptidase M14 domain-containing protein</fullName>
    </recommendedName>
</protein>
<dbReference type="EnsemblProtists" id="PYU1_T003327">
    <property type="protein sequence ID" value="PYU1_T003327"/>
    <property type="gene ID" value="PYU1_G003318"/>
</dbReference>
<proteinExistence type="inferred from homology"/>
<dbReference type="PANTHER" id="PTHR11705:SF138">
    <property type="entry name" value="PEPTIDASE M14 CARBOXYPEPTIDASE A DOMAIN-CONTAINING PROTEIN"/>
    <property type="match status" value="1"/>
</dbReference>